<keyword evidence="3" id="KW-1185">Reference proteome</keyword>
<organism evidence="2 3">
    <name type="scientific">Rangifer tarandus platyrhynchus</name>
    <name type="common">Svalbard reindeer</name>
    <dbReference type="NCBI Taxonomy" id="3082113"/>
    <lineage>
        <taxon>Eukaryota</taxon>
        <taxon>Metazoa</taxon>
        <taxon>Chordata</taxon>
        <taxon>Craniata</taxon>
        <taxon>Vertebrata</taxon>
        <taxon>Euteleostomi</taxon>
        <taxon>Mammalia</taxon>
        <taxon>Eutheria</taxon>
        <taxon>Laurasiatheria</taxon>
        <taxon>Artiodactyla</taxon>
        <taxon>Ruminantia</taxon>
        <taxon>Pecora</taxon>
        <taxon>Cervidae</taxon>
        <taxon>Odocoileinae</taxon>
        <taxon>Rangifer</taxon>
    </lineage>
</organism>
<proteinExistence type="predicted"/>
<gene>
    <name evidence="2" type="ORF">MRATA1EN1_LOCUS8392</name>
</gene>
<reference evidence="2" key="1">
    <citation type="submission" date="2023-04" db="EMBL/GenBank/DDBJ databases">
        <authorList>
            <consortium name="ELIXIR-Norway"/>
        </authorList>
    </citation>
    <scope>NUCLEOTIDE SEQUENCE [LARGE SCALE GENOMIC DNA]</scope>
</reference>
<name>A0ABN8YD19_RANTA</name>
<dbReference type="EMBL" id="OX459955">
    <property type="protein sequence ID" value="CAI9159430.1"/>
    <property type="molecule type" value="Genomic_DNA"/>
</dbReference>
<dbReference type="Proteomes" id="UP001176941">
    <property type="component" value="Chromosome 19"/>
</dbReference>
<protein>
    <recommendedName>
        <fullName evidence="4">Secreted protein</fullName>
    </recommendedName>
</protein>
<accession>A0ABN8YD19</accession>
<evidence type="ECO:0000313" key="2">
    <source>
        <dbReference type="EMBL" id="CAI9159430.1"/>
    </source>
</evidence>
<sequence>MRIYCMLTGLGWLSLTGGLGMLRSVKPPRNMKGSCTRLGDVGCEFGPVVRLEGGRHSKSWENFSKNKLSHSRGSFASSRESFDPSRKCICEDWEKFNPFYRWHVGEI</sequence>
<feature type="chain" id="PRO_5045194337" description="Secreted protein" evidence="1">
    <location>
        <begin position="19"/>
        <end position="107"/>
    </location>
</feature>
<feature type="signal peptide" evidence="1">
    <location>
        <begin position="1"/>
        <end position="18"/>
    </location>
</feature>
<evidence type="ECO:0000256" key="1">
    <source>
        <dbReference type="SAM" id="SignalP"/>
    </source>
</evidence>
<keyword evidence="1" id="KW-0732">Signal</keyword>
<evidence type="ECO:0000313" key="3">
    <source>
        <dbReference type="Proteomes" id="UP001176941"/>
    </source>
</evidence>
<evidence type="ECO:0008006" key="4">
    <source>
        <dbReference type="Google" id="ProtNLM"/>
    </source>
</evidence>